<dbReference type="RefSeq" id="WP_238246405.1">
    <property type="nucleotide sequence ID" value="NZ_BPQP01000088.1"/>
</dbReference>
<evidence type="ECO:0000313" key="1">
    <source>
        <dbReference type="EMBL" id="GJD97330.1"/>
    </source>
</evidence>
<name>A0ABQ4S3Z4_9HYPH</name>
<organism evidence="1 2">
    <name type="scientific">Methylobacterium iners</name>
    <dbReference type="NCBI Taxonomy" id="418707"/>
    <lineage>
        <taxon>Bacteria</taxon>
        <taxon>Pseudomonadati</taxon>
        <taxon>Pseudomonadota</taxon>
        <taxon>Alphaproteobacteria</taxon>
        <taxon>Hyphomicrobiales</taxon>
        <taxon>Methylobacteriaceae</taxon>
        <taxon>Methylobacterium</taxon>
    </lineage>
</organism>
<protein>
    <submittedName>
        <fullName evidence="1">Uncharacterized protein</fullName>
    </submittedName>
</protein>
<gene>
    <name evidence="1" type="ORF">OCOJLMKI_4559</name>
</gene>
<dbReference type="EMBL" id="BPQP01000088">
    <property type="protein sequence ID" value="GJD97330.1"/>
    <property type="molecule type" value="Genomic_DNA"/>
</dbReference>
<reference evidence="1" key="2">
    <citation type="submission" date="2021-08" db="EMBL/GenBank/DDBJ databases">
        <authorList>
            <person name="Tani A."/>
            <person name="Ola A."/>
            <person name="Ogura Y."/>
            <person name="Katsura K."/>
            <person name="Hayashi T."/>
        </authorList>
    </citation>
    <scope>NUCLEOTIDE SEQUENCE</scope>
    <source>
        <strain evidence="1">DSM 19015</strain>
    </source>
</reference>
<comment type="caution">
    <text evidence="1">The sequence shown here is derived from an EMBL/GenBank/DDBJ whole genome shotgun (WGS) entry which is preliminary data.</text>
</comment>
<proteinExistence type="predicted"/>
<accession>A0ABQ4S3Z4</accession>
<keyword evidence="2" id="KW-1185">Reference proteome</keyword>
<reference evidence="1" key="1">
    <citation type="journal article" date="2021" name="Front. Microbiol.">
        <title>Comprehensive Comparative Genomics and Phenotyping of Methylobacterium Species.</title>
        <authorList>
            <person name="Alessa O."/>
            <person name="Ogura Y."/>
            <person name="Fujitani Y."/>
            <person name="Takami H."/>
            <person name="Hayashi T."/>
            <person name="Sahin N."/>
            <person name="Tani A."/>
        </authorList>
    </citation>
    <scope>NUCLEOTIDE SEQUENCE</scope>
    <source>
        <strain evidence="1">DSM 19015</strain>
    </source>
</reference>
<evidence type="ECO:0000313" key="2">
    <source>
        <dbReference type="Proteomes" id="UP001055125"/>
    </source>
</evidence>
<dbReference type="Proteomes" id="UP001055125">
    <property type="component" value="Unassembled WGS sequence"/>
</dbReference>
<sequence>MALRRSIFWSSATRDMRGDRVTLPAGFLAARARIDLAVRTRGPLVAAGQFSRSAIMAAAVAAAKSHQAHTGSTWGEAMAVSLKAAWQVAKAARRAVAH</sequence>